<keyword evidence="2" id="KW-1185">Reference proteome</keyword>
<proteinExistence type="predicted"/>
<evidence type="ECO:0000313" key="1">
    <source>
        <dbReference type="EMBL" id="EDM77803.1"/>
    </source>
</evidence>
<dbReference type="RefSeq" id="WP_006973071.1">
    <property type="nucleotide sequence ID" value="NZ_ABCS01000040.1"/>
</dbReference>
<comment type="caution">
    <text evidence="1">The sequence shown here is derived from an EMBL/GenBank/DDBJ whole genome shotgun (WGS) entry which is preliminary data.</text>
</comment>
<reference evidence="1 2" key="1">
    <citation type="submission" date="2007-06" db="EMBL/GenBank/DDBJ databases">
        <authorList>
            <person name="Shimkets L."/>
            <person name="Ferriera S."/>
            <person name="Johnson J."/>
            <person name="Kravitz S."/>
            <person name="Beeson K."/>
            <person name="Sutton G."/>
            <person name="Rogers Y.-H."/>
            <person name="Friedman R."/>
            <person name="Frazier M."/>
            <person name="Venter J.C."/>
        </authorList>
    </citation>
    <scope>NUCLEOTIDE SEQUENCE [LARGE SCALE GENOMIC DNA]</scope>
    <source>
        <strain evidence="1 2">SIR-1</strain>
    </source>
</reference>
<dbReference type="Proteomes" id="UP000005801">
    <property type="component" value="Unassembled WGS sequence"/>
</dbReference>
<evidence type="ECO:0008006" key="3">
    <source>
        <dbReference type="Google" id="ProtNLM"/>
    </source>
</evidence>
<dbReference type="OrthoDB" id="5540745at2"/>
<dbReference type="EMBL" id="ABCS01000040">
    <property type="protein sequence ID" value="EDM77803.1"/>
    <property type="molecule type" value="Genomic_DNA"/>
</dbReference>
<dbReference type="PROSITE" id="PS51257">
    <property type="entry name" value="PROKAR_LIPOPROTEIN"/>
    <property type="match status" value="1"/>
</dbReference>
<name>A6G8M6_9BACT</name>
<evidence type="ECO:0000313" key="2">
    <source>
        <dbReference type="Proteomes" id="UP000005801"/>
    </source>
</evidence>
<dbReference type="STRING" id="391625.PPSIR1_38514"/>
<accession>A6G8M6</accession>
<sequence>MKRIARLSLTATVLSCGCTDFPEIEYRTARAEIGTTLDDPLCQGDLDAIDAQIEAIEARTGVQHDGPVRIYLYGTPEELPCDVSPFGCYMPRQDAVATTATALDHELVHAVLRNRDFSRLFWSEGLAEGLKGQGTLLNTSGDVLASYDADESSKLDYRAAGHFMRWLVETRGLSAMQDFIAGESFESAFGGPLQELADEHDASAPYAYPDWEPCSGPELASSGEESWRESVTASCSDPETERLTVGVPTVTRIVTLEGGAYEVSMSGGVGLWIRGCLDKALQDELPSYNEDGSVIYYWNGDVFNEAQFSHTGLFSFFPSERVHELELTPGRYEVAIEAGADDPATVNWRSLETTVVP</sequence>
<gene>
    <name evidence="1" type="ORF">PPSIR1_38514</name>
</gene>
<dbReference type="AlphaFoldDB" id="A6G8M6"/>
<organism evidence="1 2">
    <name type="scientific">Plesiocystis pacifica SIR-1</name>
    <dbReference type="NCBI Taxonomy" id="391625"/>
    <lineage>
        <taxon>Bacteria</taxon>
        <taxon>Pseudomonadati</taxon>
        <taxon>Myxococcota</taxon>
        <taxon>Polyangia</taxon>
        <taxon>Nannocystales</taxon>
        <taxon>Nannocystaceae</taxon>
        <taxon>Plesiocystis</taxon>
    </lineage>
</organism>
<protein>
    <recommendedName>
        <fullName evidence="3">Lipoprotein</fullName>
    </recommendedName>
</protein>